<keyword evidence="4" id="KW-0238">DNA-binding</keyword>
<dbReference type="Gene3D" id="3.40.640.10">
    <property type="entry name" value="Type I PLP-dependent aspartate aminotransferase-like (Major domain)"/>
    <property type="match status" value="1"/>
</dbReference>
<protein>
    <submittedName>
        <fullName evidence="8">PLP-dependent aminotransferase family protein</fullName>
    </submittedName>
</protein>
<evidence type="ECO:0000313" key="9">
    <source>
        <dbReference type="Proteomes" id="UP001598352"/>
    </source>
</evidence>
<evidence type="ECO:0000256" key="3">
    <source>
        <dbReference type="ARBA" id="ARBA00023015"/>
    </source>
</evidence>
<dbReference type="Pfam" id="PF00392">
    <property type="entry name" value="GntR"/>
    <property type="match status" value="1"/>
</dbReference>
<evidence type="ECO:0000259" key="7">
    <source>
        <dbReference type="PROSITE" id="PS50949"/>
    </source>
</evidence>
<evidence type="ECO:0000256" key="6">
    <source>
        <dbReference type="SAM" id="MobiDB-lite"/>
    </source>
</evidence>
<evidence type="ECO:0000313" key="8">
    <source>
        <dbReference type="EMBL" id="MFD4822091.1"/>
    </source>
</evidence>
<dbReference type="SUPFAM" id="SSF46785">
    <property type="entry name" value="Winged helix' DNA-binding domain"/>
    <property type="match status" value="1"/>
</dbReference>
<evidence type="ECO:0000256" key="2">
    <source>
        <dbReference type="ARBA" id="ARBA00022898"/>
    </source>
</evidence>
<feature type="region of interest" description="Disordered" evidence="6">
    <location>
        <begin position="476"/>
        <end position="518"/>
    </location>
</feature>
<dbReference type="InterPro" id="IPR051446">
    <property type="entry name" value="HTH_trans_reg/aminotransferase"/>
</dbReference>
<comment type="caution">
    <text evidence="8">The sequence shown here is derived from an EMBL/GenBank/DDBJ whole genome shotgun (WGS) entry which is preliminary data.</text>
</comment>
<dbReference type="PANTHER" id="PTHR46577:SF1">
    <property type="entry name" value="HTH-TYPE TRANSCRIPTIONAL REGULATORY PROTEIN GABR"/>
    <property type="match status" value="1"/>
</dbReference>
<dbReference type="GO" id="GO:0008483">
    <property type="term" value="F:transaminase activity"/>
    <property type="evidence" value="ECO:0007669"/>
    <property type="project" value="UniProtKB-KW"/>
</dbReference>
<dbReference type="CDD" id="cd07377">
    <property type="entry name" value="WHTH_GntR"/>
    <property type="match status" value="1"/>
</dbReference>
<dbReference type="Proteomes" id="UP001598352">
    <property type="component" value="Unassembled WGS sequence"/>
</dbReference>
<dbReference type="SUPFAM" id="SSF53383">
    <property type="entry name" value="PLP-dependent transferases"/>
    <property type="match status" value="1"/>
</dbReference>
<dbReference type="InterPro" id="IPR036390">
    <property type="entry name" value="WH_DNA-bd_sf"/>
</dbReference>
<dbReference type="PROSITE" id="PS50949">
    <property type="entry name" value="HTH_GNTR"/>
    <property type="match status" value="1"/>
</dbReference>
<dbReference type="InterPro" id="IPR015421">
    <property type="entry name" value="PyrdxlP-dep_Trfase_major"/>
</dbReference>
<evidence type="ECO:0000256" key="5">
    <source>
        <dbReference type="ARBA" id="ARBA00023163"/>
    </source>
</evidence>
<dbReference type="PANTHER" id="PTHR46577">
    <property type="entry name" value="HTH-TYPE TRANSCRIPTIONAL REGULATORY PROTEIN GABR"/>
    <property type="match status" value="1"/>
</dbReference>
<keyword evidence="3" id="KW-0805">Transcription regulation</keyword>
<dbReference type="SMART" id="SM00345">
    <property type="entry name" value="HTH_GNTR"/>
    <property type="match status" value="1"/>
</dbReference>
<dbReference type="Gene3D" id="1.10.10.10">
    <property type="entry name" value="Winged helix-like DNA-binding domain superfamily/Winged helix DNA-binding domain"/>
    <property type="match status" value="1"/>
</dbReference>
<dbReference type="Pfam" id="PF00155">
    <property type="entry name" value="Aminotran_1_2"/>
    <property type="match status" value="1"/>
</dbReference>
<evidence type="ECO:0000256" key="1">
    <source>
        <dbReference type="ARBA" id="ARBA00005384"/>
    </source>
</evidence>
<proteinExistence type="inferred from homology"/>
<sequence>MTHDRERTGPAWGTFLELADPADGPLHTRLARALRAAVADGRLAVGSTLPPSRVLAADLRCSRWVVTEAYAQLVAEGYFEARSGSATRVRAHAGVTTPRDAGAGASRWTPRFDLLPGVPDLRAFPRKRWADMVRAATTELTWDELGYPDAAGLPRLRRQLASYLARGRGARVEPDQLVVCAGTLDGVLRLCRALRAAGHTRVAVEDPGWTQLRLTVAAAGLTPVPVAVDDQGLRVDLLRRETNVRAVIVAPAHQFPTGVVLAPTRRAELADWAREVDGLIMEDDYDAEFRYDRHPVGALQGMAPDHVALLGSLSKTLSPAVRLGWVAAPGRWTGALVARDTGGAPPPVIDQDAFSRFVTSGSYDRHLRASRLRYKRRRDHLLRELAAHLPDAAVGGAAAGFHLLLPLRDCPAGDVVKEAAGHDVRLASLDDYRMAPEAPGQDAAVSTLVVGYGNLTDQAVPEAVRRLARAVERVRDGRSAPYGVSRPDRSPPSPGGPSAPPAGAVPPLPAPRPAARPS</sequence>
<dbReference type="CDD" id="cd00609">
    <property type="entry name" value="AAT_like"/>
    <property type="match status" value="1"/>
</dbReference>
<keyword evidence="2" id="KW-0663">Pyridoxal phosphate</keyword>
<dbReference type="InterPro" id="IPR036388">
    <property type="entry name" value="WH-like_DNA-bd_sf"/>
</dbReference>
<comment type="similarity">
    <text evidence="1">In the C-terminal section; belongs to the class-I pyridoxal-phosphate-dependent aminotransferase family.</text>
</comment>
<dbReference type="InterPro" id="IPR004839">
    <property type="entry name" value="Aminotransferase_I/II_large"/>
</dbReference>
<keyword evidence="8" id="KW-0032">Aminotransferase</keyword>
<evidence type="ECO:0000256" key="4">
    <source>
        <dbReference type="ARBA" id="ARBA00023125"/>
    </source>
</evidence>
<organism evidence="8 9">
    <name type="scientific">Streptomyces rubiginosohelvolus</name>
    <dbReference type="NCBI Taxonomy" id="67362"/>
    <lineage>
        <taxon>Bacteria</taxon>
        <taxon>Bacillati</taxon>
        <taxon>Actinomycetota</taxon>
        <taxon>Actinomycetes</taxon>
        <taxon>Kitasatosporales</taxon>
        <taxon>Streptomycetaceae</taxon>
        <taxon>Streptomyces</taxon>
    </lineage>
</organism>
<feature type="compositionally biased region" description="Pro residues" evidence="6">
    <location>
        <begin position="490"/>
        <end position="518"/>
    </location>
</feature>
<dbReference type="InterPro" id="IPR015424">
    <property type="entry name" value="PyrdxlP-dep_Trfase"/>
</dbReference>
<accession>A0ABW6F2Q5</accession>
<keyword evidence="5" id="KW-0804">Transcription</keyword>
<keyword evidence="9" id="KW-1185">Reference proteome</keyword>
<dbReference type="EMBL" id="JBHXKZ010000003">
    <property type="protein sequence ID" value="MFD4822091.1"/>
    <property type="molecule type" value="Genomic_DNA"/>
</dbReference>
<dbReference type="RefSeq" id="WP_382770622.1">
    <property type="nucleotide sequence ID" value="NZ_JBHXKZ010000003.1"/>
</dbReference>
<feature type="domain" description="HTH gntR-type" evidence="7">
    <location>
        <begin position="24"/>
        <end position="92"/>
    </location>
</feature>
<gene>
    <name evidence="8" type="ORF">ACFWOQ_05890</name>
</gene>
<dbReference type="InterPro" id="IPR000524">
    <property type="entry name" value="Tscrpt_reg_HTH_GntR"/>
</dbReference>
<reference evidence="8 9" key="1">
    <citation type="submission" date="2024-09" db="EMBL/GenBank/DDBJ databases">
        <title>The Natural Products Discovery Center: Release of the First 8490 Sequenced Strains for Exploring Actinobacteria Biosynthetic Diversity.</title>
        <authorList>
            <person name="Kalkreuter E."/>
            <person name="Kautsar S.A."/>
            <person name="Yang D."/>
            <person name="Bader C.D."/>
            <person name="Teijaro C.N."/>
            <person name="Fluegel L."/>
            <person name="Davis C.M."/>
            <person name="Simpson J.R."/>
            <person name="Lauterbach L."/>
            <person name="Steele A.D."/>
            <person name="Gui C."/>
            <person name="Meng S."/>
            <person name="Li G."/>
            <person name="Viehrig K."/>
            <person name="Ye F."/>
            <person name="Su P."/>
            <person name="Kiefer A.F."/>
            <person name="Nichols A."/>
            <person name="Cepeda A.J."/>
            <person name="Yan W."/>
            <person name="Fan B."/>
            <person name="Jiang Y."/>
            <person name="Adhikari A."/>
            <person name="Zheng C.-J."/>
            <person name="Schuster L."/>
            <person name="Cowan T.M."/>
            <person name="Smanski M.J."/>
            <person name="Chevrette M.G."/>
            <person name="De Carvalho L.P.S."/>
            <person name="Shen B."/>
        </authorList>
    </citation>
    <scope>NUCLEOTIDE SEQUENCE [LARGE SCALE GENOMIC DNA]</scope>
    <source>
        <strain evidence="8 9">NPDC058428</strain>
    </source>
</reference>
<name>A0ABW6F2Q5_9ACTN</name>
<keyword evidence="8" id="KW-0808">Transferase</keyword>